<dbReference type="Pfam" id="PF00528">
    <property type="entry name" value="BPD_transp_1"/>
    <property type="match status" value="1"/>
</dbReference>
<feature type="transmembrane region" description="Helical" evidence="8">
    <location>
        <begin position="325"/>
        <end position="348"/>
    </location>
</feature>
<dbReference type="GO" id="GO:0043190">
    <property type="term" value="C:ATP-binding cassette (ABC) transporter complex"/>
    <property type="evidence" value="ECO:0007669"/>
    <property type="project" value="InterPro"/>
</dbReference>
<evidence type="ECO:0000256" key="7">
    <source>
        <dbReference type="ARBA" id="ARBA00035652"/>
    </source>
</evidence>
<evidence type="ECO:0000259" key="10">
    <source>
        <dbReference type="PROSITE" id="PS50928"/>
    </source>
</evidence>
<sequence length="514" mass="54352">MAVAACCLAFALCVQAGTAQAQTQAGGTPASSSETLRIGSKRFTESYILAEVLAQAVAARTGQAPAVRQGLGNTAIVYQALQNGGIDLYPEYEGTIAQEILRSDRPLTLAQMRPELASRGLGVDIPFGFNDGYALAMRAADADRLGIATLSDLARHPDLRLGLSNEFIGRADGWRGLARRYGYRQAPVGLDHGLAYDALAKGQVDVIDIYTTDARIKSLGLRVLRDDLGYFPRYDAVVLYRLDLPQRHPRAWAAMRELAGRIDERAMIGMNARAELDGVPFQRIAQDWLAARERGEAPPGPGGAARGFLAKLFGPDLGRLTVQHLLLVGVAVLAACLVAVPAGVLVHARPRLRALALGLAGLLQTIPSLALLAVLISLTGAIGALPALAALMLYALLPIFSNTCTGLGEVSGSMRQAAIALGMTSWQALRLVQLPLARPTIIAGVRTATSIAIGTATIAAFIGAGGYGERIVTGLALNDRALMLAGAVPAAVLALASELVFEAVQWRLRRHVRR</sequence>
<evidence type="ECO:0000256" key="1">
    <source>
        <dbReference type="ARBA" id="ARBA00004651"/>
    </source>
</evidence>
<keyword evidence="2 8" id="KW-0813">Transport</keyword>
<dbReference type="InterPro" id="IPR035906">
    <property type="entry name" value="MetI-like_sf"/>
</dbReference>
<dbReference type="Gene3D" id="3.40.190.120">
    <property type="entry name" value="Osmoprotection protein (prox), domain 2"/>
    <property type="match status" value="1"/>
</dbReference>
<evidence type="ECO:0000256" key="4">
    <source>
        <dbReference type="ARBA" id="ARBA00022989"/>
    </source>
</evidence>
<keyword evidence="12" id="KW-1185">Reference proteome</keyword>
<dbReference type="Gene3D" id="1.10.3720.10">
    <property type="entry name" value="MetI-like"/>
    <property type="match status" value="1"/>
</dbReference>
<dbReference type="InterPro" id="IPR041894">
    <property type="entry name" value="PBP2_ProX-like"/>
</dbReference>
<proteinExistence type="inferred from homology"/>
<evidence type="ECO:0000256" key="6">
    <source>
        <dbReference type="ARBA" id="ARBA00035642"/>
    </source>
</evidence>
<keyword evidence="4 8" id="KW-1133">Transmembrane helix</keyword>
<dbReference type="InterPro" id="IPR000515">
    <property type="entry name" value="MetI-like"/>
</dbReference>
<evidence type="ECO:0000256" key="9">
    <source>
        <dbReference type="SAM" id="SignalP"/>
    </source>
</evidence>
<dbReference type="CDD" id="cd06261">
    <property type="entry name" value="TM_PBP2"/>
    <property type="match status" value="1"/>
</dbReference>
<evidence type="ECO:0000313" key="12">
    <source>
        <dbReference type="Proteomes" id="UP000216020"/>
    </source>
</evidence>
<dbReference type="SUPFAM" id="SSF161098">
    <property type="entry name" value="MetI-like"/>
    <property type="match status" value="1"/>
</dbReference>
<evidence type="ECO:0000256" key="3">
    <source>
        <dbReference type="ARBA" id="ARBA00022692"/>
    </source>
</evidence>
<protein>
    <submittedName>
        <fullName evidence="11">Amino acid ABC transporter permease</fullName>
    </submittedName>
</protein>
<dbReference type="RefSeq" id="WP_094856760.1">
    <property type="nucleotide sequence ID" value="NZ_NEVM01000005.1"/>
</dbReference>
<dbReference type="InterPro" id="IPR051204">
    <property type="entry name" value="ABC_transp_perm/SBD"/>
</dbReference>
<keyword evidence="5 8" id="KW-0472">Membrane</keyword>
<evidence type="ECO:0000313" key="11">
    <source>
        <dbReference type="EMBL" id="OZI32357.1"/>
    </source>
</evidence>
<dbReference type="InterPro" id="IPR007210">
    <property type="entry name" value="ABC_Gly_betaine_transp_sub-bd"/>
</dbReference>
<feature type="transmembrane region" description="Helical" evidence="8">
    <location>
        <begin position="369"/>
        <end position="397"/>
    </location>
</feature>
<dbReference type="EMBL" id="NEVM01000005">
    <property type="protein sequence ID" value="OZI32357.1"/>
    <property type="molecule type" value="Genomic_DNA"/>
</dbReference>
<dbReference type="GO" id="GO:0022857">
    <property type="term" value="F:transmembrane transporter activity"/>
    <property type="evidence" value="ECO:0007669"/>
    <property type="project" value="InterPro"/>
</dbReference>
<dbReference type="Proteomes" id="UP000216020">
    <property type="component" value="Unassembled WGS sequence"/>
</dbReference>
<dbReference type="PANTHER" id="PTHR30177">
    <property type="entry name" value="GLYCINE BETAINE/L-PROLINE TRANSPORT SYSTEM PERMEASE PROTEIN PROW"/>
    <property type="match status" value="1"/>
</dbReference>
<dbReference type="PANTHER" id="PTHR30177:SF4">
    <property type="entry name" value="OSMOPROTECTANT IMPORT PERMEASE PROTEIN OSMW"/>
    <property type="match status" value="1"/>
</dbReference>
<keyword evidence="9" id="KW-0732">Signal</keyword>
<comment type="similarity">
    <text evidence="6">In the C-terminal section; belongs to the OsmX family.</text>
</comment>
<name>A0A261S5U3_9BORD</name>
<comment type="similarity">
    <text evidence="8">Belongs to the binding-protein-dependent transport system permease family.</text>
</comment>
<accession>A0A261S5U3</accession>
<dbReference type="SUPFAM" id="SSF53850">
    <property type="entry name" value="Periplasmic binding protein-like II"/>
    <property type="match status" value="1"/>
</dbReference>
<dbReference type="AlphaFoldDB" id="A0A261S5U3"/>
<evidence type="ECO:0000256" key="8">
    <source>
        <dbReference type="RuleBase" id="RU363032"/>
    </source>
</evidence>
<organism evidence="11 12">
    <name type="scientific">Bordetella genomosp. 10</name>
    <dbReference type="NCBI Taxonomy" id="1416804"/>
    <lineage>
        <taxon>Bacteria</taxon>
        <taxon>Pseudomonadati</taxon>
        <taxon>Pseudomonadota</taxon>
        <taxon>Betaproteobacteria</taxon>
        <taxon>Burkholderiales</taxon>
        <taxon>Alcaligenaceae</taxon>
        <taxon>Bordetella</taxon>
    </lineage>
</organism>
<dbReference type="GO" id="GO:0031460">
    <property type="term" value="P:glycine betaine transport"/>
    <property type="evidence" value="ECO:0007669"/>
    <property type="project" value="TreeGrafter"/>
</dbReference>
<dbReference type="Gene3D" id="3.40.190.10">
    <property type="entry name" value="Periplasmic binding protein-like II"/>
    <property type="match status" value="1"/>
</dbReference>
<feature type="chain" id="PRO_5013215373" evidence="9">
    <location>
        <begin position="22"/>
        <end position="514"/>
    </location>
</feature>
<feature type="transmembrane region" description="Helical" evidence="8">
    <location>
        <begin position="480"/>
        <end position="504"/>
    </location>
</feature>
<reference evidence="12" key="1">
    <citation type="submission" date="2017-05" db="EMBL/GenBank/DDBJ databases">
        <title>Complete and WGS of Bordetella genogroups.</title>
        <authorList>
            <person name="Spilker T."/>
            <person name="Lipuma J."/>
        </authorList>
    </citation>
    <scope>NUCLEOTIDE SEQUENCE [LARGE SCALE GENOMIC DNA]</scope>
    <source>
        <strain evidence="12">AU16122</strain>
    </source>
</reference>
<feature type="domain" description="ABC transmembrane type-1" evidence="10">
    <location>
        <begin position="321"/>
        <end position="501"/>
    </location>
</feature>
<dbReference type="FunFam" id="1.10.3720.10:FF:000001">
    <property type="entry name" value="Glycine betaine ABC transporter, permease"/>
    <property type="match status" value="1"/>
</dbReference>
<dbReference type="PROSITE" id="PS50928">
    <property type="entry name" value="ABC_TM1"/>
    <property type="match status" value="1"/>
</dbReference>
<keyword evidence="3 8" id="KW-0812">Transmembrane</keyword>
<dbReference type="OrthoDB" id="9781705at2"/>
<dbReference type="Pfam" id="PF04069">
    <property type="entry name" value="OpuAC"/>
    <property type="match status" value="1"/>
</dbReference>
<feature type="transmembrane region" description="Helical" evidence="8">
    <location>
        <begin position="448"/>
        <end position="468"/>
    </location>
</feature>
<evidence type="ECO:0000256" key="2">
    <source>
        <dbReference type="ARBA" id="ARBA00022448"/>
    </source>
</evidence>
<evidence type="ECO:0000256" key="5">
    <source>
        <dbReference type="ARBA" id="ARBA00023136"/>
    </source>
</evidence>
<comment type="caution">
    <text evidence="11">The sequence shown here is derived from an EMBL/GenBank/DDBJ whole genome shotgun (WGS) entry which is preliminary data.</text>
</comment>
<feature type="signal peptide" evidence="9">
    <location>
        <begin position="1"/>
        <end position="21"/>
    </location>
</feature>
<gene>
    <name evidence="11" type="ORF">CAL29_19715</name>
</gene>
<dbReference type="CDD" id="cd13607">
    <property type="entry name" value="PBP2_AfProX_like"/>
    <property type="match status" value="1"/>
</dbReference>
<comment type="subcellular location">
    <subcellularLocation>
        <location evidence="1 8">Cell membrane</location>
        <topology evidence="1 8">Multi-pass membrane protein</topology>
    </subcellularLocation>
</comment>
<comment type="similarity">
    <text evidence="7">In the N-terminal section; belongs to the binding-protein-dependent transport system permease family.</text>
</comment>